<accession>A0A813JHT4</accession>
<comment type="caution">
    <text evidence="2">The sequence shown here is derived from an EMBL/GenBank/DDBJ whole genome shotgun (WGS) entry which is preliminary data.</text>
</comment>
<dbReference type="Proteomes" id="UP000626109">
    <property type="component" value="Unassembled WGS sequence"/>
</dbReference>
<dbReference type="AlphaFoldDB" id="A0A813JHT4"/>
<proteinExistence type="predicted"/>
<name>A0A813JHT4_POLGL</name>
<sequence length="158" mass="18695">MSLDLLPDQIWLHALTLDFNNYINNHNRNNNSNLLMFPFHKHQPPWELILQPCKNKLNNNSNNNDNNNNSNNSNNNNNNNSNNNNENNKPWQFTLLLPWWHKIKQLQQRVSTTSQELLRNQTKQKVLLLHQTKLYITSRTNIMRKPIPEMVDCTTDGL</sequence>
<feature type="region of interest" description="Disordered" evidence="1">
    <location>
        <begin position="54"/>
        <end position="88"/>
    </location>
</feature>
<organism evidence="2 3">
    <name type="scientific">Polarella glacialis</name>
    <name type="common">Dinoflagellate</name>
    <dbReference type="NCBI Taxonomy" id="89957"/>
    <lineage>
        <taxon>Eukaryota</taxon>
        <taxon>Sar</taxon>
        <taxon>Alveolata</taxon>
        <taxon>Dinophyceae</taxon>
        <taxon>Suessiales</taxon>
        <taxon>Suessiaceae</taxon>
        <taxon>Polarella</taxon>
    </lineage>
</organism>
<protein>
    <submittedName>
        <fullName evidence="2">Uncharacterized protein</fullName>
    </submittedName>
</protein>
<feature type="compositionally biased region" description="Low complexity" evidence="1">
    <location>
        <begin position="58"/>
        <end position="88"/>
    </location>
</feature>
<evidence type="ECO:0000313" key="2">
    <source>
        <dbReference type="EMBL" id="CAE8675688.1"/>
    </source>
</evidence>
<reference evidence="2" key="1">
    <citation type="submission" date="2021-02" db="EMBL/GenBank/DDBJ databases">
        <authorList>
            <person name="Dougan E. K."/>
            <person name="Rhodes N."/>
            <person name="Thang M."/>
            <person name="Chan C."/>
        </authorList>
    </citation>
    <scope>NUCLEOTIDE SEQUENCE</scope>
</reference>
<evidence type="ECO:0000313" key="3">
    <source>
        <dbReference type="Proteomes" id="UP000626109"/>
    </source>
</evidence>
<dbReference type="EMBL" id="CAJNNW010025127">
    <property type="protein sequence ID" value="CAE8675688.1"/>
    <property type="molecule type" value="Genomic_DNA"/>
</dbReference>
<gene>
    <name evidence="2" type="ORF">PGLA2088_LOCUS19495</name>
</gene>
<evidence type="ECO:0000256" key="1">
    <source>
        <dbReference type="SAM" id="MobiDB-lite"/>
    </source>
</evidence>